<organism evidence="2 3">
    <name type="scientific">Panacibacter microcysteis</name>
    <dbReference type="NCBI Taxonomy" id="2793269"/>
    <lineage>
        <taxon>Bacteria</taxon>
        <taxon>Pseudomonadati</taxon>
        <taxon>Bacteroidota</taxon>
        <taxon>Chitinophagia</taxon>
        <taxon>Chitinophagales</taxon>
        <taxon>Chitinophagaceae</taxon>
        <taxon>Panacibacter</taxon>
    </lineage>
</organism>
<protein>
    <submittedName>
        <fullName evidence="2">Uncharacterized protein</fullName>
    </submittedName>
</protein>
<feature type="compositionally biased region" description="Basic and acidic residues" evidence="1">
    <location>
        <begin position="34"/>
        <end position="50"/>
    </location>
</feature>
<name>A0A931GZI0_9BACT</name>
<feature type="region of interest" description="Disordered" evidence="1">
    <location>
        <begin position="1"/>
        <end position="64"/>
    </location>
</feature>
<feature type="compositionally biased region" description="Polar residues" evidence="1">
    <location>
        <begin position="1"/>
        <end position="13"/>
    </location>
</feature>
<comment type="caution">
    <text evidence="2">The sequence shown here is derived from an EMBL/GenBank/DDBJ whole genome shotgun (WGS) entry which is preliminary data.</text>
</comment>
<reference evidence="2" key="1">
    <citation type="submission" date="2020-11" db="EMBL/GenBank/DDBJ databases">
        <title>Bacterial whole genome sequence for Panacibacter sp. DH6.</title>
        <authorList>
            <person name="Le V."/>
            <person name="Ko S."/>
            <person name="Ahn C.-Y."/>
            <person name="Oh H.-M."/>
        </authorList>
    </citation>
    <scope>NUCLEOTIDE SEQUENCE</scope>
    <source>
        <strain evidence="2">DH6</strain>
    </source>
</reference>
<feature type="compositionally biased region" description="Basic and acidic residues" evidence="1">
    <location>
        <begin position="14"/>
        <end position="24"/>
    </location>
</feature>
<keyword evidence="3" id="KW-1185">Reference proteome</keyword>
<sequence>MENNNTPSANPPHQHSEQSNDGRQQKKTPFHVPVSKDVDPGDHKNEDESPVKGNAGIGKDDEAH</sequence>
<dbReference type="AlphaFoldDB" id="A0A931GZI0"/>
<proteinExistence type="predicted"/>
<dbReference type="Proteomes" id="UP000628448">
    <property type="component" value="Unassembled WGS sequence"/>
</dbReference>
<accession>A0A931GZI0</accession>
<dbReference type="EMBL" id="JADWYR010000002">
    <property type="protein sequence ID" value="MBG9378236.1"/>
    <property type="molecule type" value="Genomic_DNA"/>
</dbReference>
<dbReference type="RefSeq" id="WP_196992279.1">
    <property type="nucleotide sequence ID" value="NZ_JADWYR010000002.1"/>
</dbReference>
<evidence type="ECO:0000313" key="2">
    <source>
        <dbReference type="EMBL" id="MBG9378236.1"/>
    </source>
</evidence>
<evidence type="ECO:0000313" key="3">
    <source>
        <dbReference type="Proteomes" id="UP000628448"/>
    </source>
</evidence>
<gene>
    <name evidence="2" type="ORF">I5907_18500</name>
</gene>
<evidence type="ECO:0000256" key="1">
    <source>
        <dbReference type="SAM" id="MobiDB-lite"/>
    </source>
</evidence>